<dbReference type="SUPFAM" id="SSF46689">
    <property type="entry name" value="Homeodomain-like"/>
    <property type="match status" value="1"/>
</dbReference>
<feature type="region of interest" description="Disordered" evidence="3">
    <location>
        <begin position="16"/>
        <end position="37"/>
    </location>
</feature>
<dbReference type="InterPro" id="IPR039420">
    <property type="entry name" value="WalR-like"/>
</dbReference>
<name>A0A6N7PVL5_9BACT</name>
<feature type="compositionally biased region" description="Basic and acidic residues" evidence="3">
    <location>
        <begin position="16"/>
        <end position="30"/>
    </location>
</feature>
<keyword evidence="2" id="KW-0597">Phosphoprotein</keyword>
<dbReference type="SMART" id="SM00448">
    <property type="entry name" value="REC"/>
    <property type="match status" value="1"/>
</dbReference>
<keyword evidence="1" id="KW-0238">DNA-binding</keyword>
<dbReference type="Gene3D" id="3.40.50.2300">
    <property type="match status" value="1"/>
</dbReference>
<dbReference type="SUPFAM" id="SSF52172">
    <property type="entry name" value="CheY-like"/>
    <property type="match status" value="1"/>
</dbReference>
<evidence type="ECO:0000256" key="1">
    <source>
        <dbReference type="ARBA" id="ARBA00023125"/>
    </source>
</evidence>
<evidence type="ECO:0000256" key="3">
    <source>
        <dbReference type="SAM" id="MobiDB-lite"/>
    </source>
</evidence>
<dbReference type="GO" id="GO:0006355">
    <property type="term" value="P:regulation of DNA-templated transcription"/>
    <property type="evidence" value="ECO:0007669"/>
    <property type="project" value="TreeGrafter"/>
</dbReference>
<dbReference type="PROSITE" id="PS50110">
    <property type="entry name" value="RESPONSE_REGULATORY"/>
    <property type="match status" value="1"/>
</dbReference>
<accession>A0A6N7PVL5</accession>
<dbReference type="AlphaFoldDB" id="A0A6N7PVL5"/>
<dbReference type="Gene3D" id="1.10.10.60">
    <property type="entry name" value="Homeodomain-like"/>
    <property type="match status" value="1"/>
</dbReference>
<evidence type="ECO:0000256" key="2">
    <source>
        <dbReference type="PROSITE-ProRule" id="PRU00169"/>
    </source>
</evidence>
<dbReference type="GO" id="GO:0000156">
    <property type="term" value="F:phosphorelay response regulator activity"/>
    <property type="evidence" value="ECO:0007669"/>
    <property type="project" value="TreeGrafter"/>
</dbReference>
<evidence type="ECO:0000259" key="4">
    <source>
        <dbReference type="PROSITE" id="PS50110"/>
    </source>
</evidence>
<evidence type="ECO:0000313" key="6">
    <source>
        <dbReference type="Proteomes" id="UP000440224"/>
    </source>
</evidence>
<sequence>MARAARRGDRRWDARYRAEGAARDTRDDPARGGAGVSAAEGRPTLLVVDDDGAFRAALGEALERRGFSVSLAEGPAAALALAERQVFEYALVDVRMPGGSGIDLVRSLRALDEGTRIVVLTGYGTITNAVEAMRAGAFDYLTKPVNAAACERALAGRPSAEGAPEDVPSLDRVEWEYLHRVLGDCGGNISEAARRLRMHRRSLQRKIAKMPPAR</sequence>
<comment type="caution">
    <text evidence="5">The sequence shown here is derived from an EMBL/GenBank/DDBJ whole genome shotgun (WGS) entry which is preliminary data.</text>
</comment>
<dbReference type="Pfam" id="PF00072">
    <property type="entry name" value="Response_reg"/>
    <property type="match status" value="1"/>
</dbReference>
<dbReference type="PANTHER" id="PTHR48111">
    <property type="entry name" value="REGULATOR OF RPOS"/>
    <property type="match status" value="1"/>
</dbReference>
<dbReference type="EMBL" id="WJIE01000006">
    <property type="protein sequence ID" value="MRG94886.1"/>
    <property type="molecule type" value="Genomic_DNA"/>
</dbReference>
<keyword evidence="6" id="KW-1185">Reference proteome</keyword>
<feature type="modified residue" description="4-aspartylphosphate" evidence="2">
    <location>
        <position position="93"/>
    </location>
</feature>
<dbReference type="OrthoDB" id="9788090at2"/>
<dbReference type="GO" id="GO:0032993">
    <property type="term" value="C:protein-DNA complex"/>
    <property type="evidence" value="ECO:0007669"/>
    <property type="project" value="TreeGrafter"/>
</dbReference>
<dbReference type="Proteomes" id="UP000440224">
    <property type="component" value="Unassembled WGS sequence"/>
</dbReference>
<dbReference type="GO" id="GO:0000976">
    <property type="term" value="F:transcription cis-regulatory region binding"/>
    <property type="evidence" value="ECO:0007669"/>
    <property type="project" value="TreeGrafter"/>
</dbReference>
<dbReference type="PANTHER" id="PTHR48111:SF50">
    <property type="entry name" value="KDP OPERON TRANSCRIPTIONAL REGULATORY PROTEIN KDPE"/>
    <property type="match status" value="1"/>
</dbReference>
<proteinExistence type="predicted"/>
<dbReference type="InterPro" id="IPR002197">
    <property type="entry name" value="HTH_Fis"/>
</dbReference>
<reference evidence="5 6" key="1">
    <citation type="submission" date="2019-10" db="EMBL/GenBank/DDBJ databases">
        <title>A soil myxobacterium in the family Polyangiaceae.</title>
        <authorList>
            <person name="Li Y."/>
            <person name="Wang J."/>
        </authorList>
    </citation>
    <scope>NUCLEOTIDE SEQUENCE [LARGE SCALE GENOMIC DNA]</scope>
    <source>
        <strain evidence="5 6">DSM 14734</strain>
    </source>
</reference>
<organism evidence="5 6">
    <name type="scientific">Polyangium spumosum</name>
    <dbReference type="NCBI Taxonomy" id="889282"/>
    <lineage>
        <taxon>Bacteria</taxon>
        <taxon>Pseudomonadati</taxon>
        <taxon>Myxococcota</taxon>
        <taxon>Polyangia</taxon>
        <taxon>Polyangiales</taxon>
        <taxon>Polyangiaceae</taxon>
        <taxon>Polyangium</taxon>
    </lineage>
</organism>
<protein>
    <submittedName>
        <fullName evidence="5">Response regulator</fullName>
    </submittedName>
</protein>
<gene>
    <name evidence="5" type="ORF">GF068_23620</name>
</gene>
<dbReference type="Pfam" id="PF02954">
    <property type="entry name" value="HTH_8"/>
    <property type="match status" value="1"/>
</dbReference>
<dbReference type="InterPro" id="IPR009057">
    <property type="entry name" value="Homeodomain-like_sf"/>
</dbReference>
<dbReference type="GO" id="GO:0005829">
    <property type="term" value="C:cytosol"/>
    <property type="evidence" value="ECO:0007669"/>
    <property type="project" value="TreeGrafter"/>
</dbReference>
<dbReference type="InterPro" id="IPR001789">
    <property type="entry name" value="Sig_transdc_resp-reg_receiver"/>
</dbReference>
<feature type="domain" description="Response regulatory" evidence="4">
    <location>
        <begin position="44"/>
        <end position="158"/>
    </location>
</feature>
<evidence type="ECO:0000313" key="5">
    <source>
        <dbReference type="EMBL" id="MRG94886.1"/>
    </source>
</evidence>
<dbReference type="InterPro" id="IPR011006">
    <property type="entry name" value="CheY-like_superfamily"/>
</dbReference>